<feature type="domain" description="Peptidase S24/S26A/S26B/S26C" evidence="1">
    <location>
        <begin position="20"/>
        <end position="84"/>
    </location>
</feature>
<dbReference type="AlphaFoldDB" id="A0A7L6N5K7"/>
<dbReference type="Proteomes" id="UP000512167">
    <property type="component" value="Chromosome"/>
</dbReference>
<dbReference type="EMBL" id="CP051151">
    <property type="protein sequence ID" value="QLY39859.1"/>
    <property type="molecule type" value="Genomic_DNA"/>
</dbReference>
<dbReference type="InterPro" id="IPR036286">
    <property type="entry name" value="LexA/Signal_pep-like_sf"/>
</dbReference>
<organism evidence="2 3">
    <name type="scientific">Hujiaoplasma nucleasis</name>
    <dbReference type="NCBI Taxonomy" id="2725268"/>
    <lineage>
        <taxon>Bacteria</taxon>
        <taxon>Bacillati</taxon>
        <taxon>Mycoplasmatota</taxon>
        <taxon>Mollicutes</taxon>
        <taxon>Candidatus Izemoplasmatales</taxon>
        <taxon>Hujiaoplasmataceae</taxon>
        <taxon>Hujiaoplasma</taxon>
    </lineage>
</organism>
<dbReference type="SUPFAM" id="SSF51306">
    <property type="entry name" value="LexA/Signal peptidase"/>
    <property type="match status" value="1"/>
</dbReference>
<dbReference type="Pfam" id="PF00717">
    <property type="entry name" value="Peptidase_S24"/>
    <property type="match status" value="1"/>
</dbReference>
<keyword evidence="3" id="KW-1185">Reference proteome</keyword>
<gene>
    <name evidence="2" type="ORF">HF295_02880</name>
</gene>
<proteinExistence type="predicted"/>
<name>A0A7L6N5K7_9MOLU</name>
<dbReference type="Gene3D" id="2.10.109.10">
    <property type="entry name" value="Umud Fragment, subunit A"/>
    <property type="match status" value="1"/>
</dbReference>
<dbReference type="RefSeq" id="WP_312032348.1">
    <property type="nucleotide sequence ID" value="NZ_CP051151.1"/>
</dbReference>
<dbReference type="InterPro" id="IPR015927">
    <property type="entry name" value="Peptidase_S24_S26A/B/C"/>
</dbReference>
<sequence>MDSSTKKVIENKVFFQTITDTLSDKASVSFIVKGRSMMPFLHDQETEVFCKKKNRYQVNDICLFNIKDQYFLHRLIKIKGDQYFFRGDHLYTYEIVGEDQILAYVYQFQHKDKMIITKNWVYRFKVFITLKFKAIKMFLRHIYRGVIHGRQ</sequence>
<evidence type="ECO:0000259" key="1">
    <source>
        <dbReference type="Pfam" id="PF00717"/>
    </source>
</evidence>
<evidence type="ECO:0000313" key="3">
    <source>
        <dbReference type="Proteomes" id="UP000512167"/>
    </source>
</evidence>
<reference evidence="2 3" key="1">
    <citation type="submission" date="2020-04" db="EMBL/GenBank/DDBJ databases">
        <authorList>
            <person name="Zheng R.K."/>
            <person name="Sun C.M."/>
        </authorList>
    </citation>
    <scope>NUCLEOTIDE SEQUENCE [LARGE SCALE GENOMIC DNA]</scope>
    <source>
        <strain evidence="3">zrk29</strain>
    </source>
</reference>
<accession>A0A7L6N5K7</accession>
<protein>
    <recommendedName>
        <fullName evidence="1">Peptidase S24/S26A/S26B/S26C domain-containing protein</fullName>
    </recommendedName>
</protein>
<evidence type="ECO:0000313" key="2">
    <source>
        <dbReference type="EMBL" id="QLY39859.1"/>
    </source>
</evidence>
<dbReference type="KEGG" id="tbk:HF295_02880"/>
<dbReference type="CDD" id="cd06462">
    <property type="entry name" value="Peptidase_S24_S26"/>
    <property type="match status" value="1"/>
</dbReference>